<feature type="transmembrane region" description="Helical" evidence="1">
    <location>
        <begin position="109"/>
        <end position="132"/>
    </location>
</feature>
<evidence type="ECO:0000313" key="4">
    <source>
        <dbReference type="Proteomes" id="UP000255087"/>
    </source>
</evidence>
<dbReference type="InterPro" id="IPR018402">
    <property type="entry name" value="Mal/Na_symporter_MadM_N"/>
</dbReference>
<reference evidence="3 4" key="1">
    <citation type="submission" date="2018-06" db="EMBL/GenBank/DDBJ databases">
        <authorList>
            <consortium name="Pathogen Informatics"/>
            <person name="Doyle S."/>
        </authorList>
    </citation>
    <scope>NUCLEOTIDE SEQUENCE [LARGE SCALE GENOMIC DNA]</scope>
    <source>
        <strain evidence="3 4">NCTC8580</strain>
    </source>
</reference>
<organism evidence="3 4">
    <name type="scientific">Yersinia pseudotuberculosis</name>
    <dbReference type="NCBI Taxonomy" id="633"/>
    <lineage>
        <taxon>Bacteria</taxon>
        <taxon>Pseudomonadati</taxon>
        <taxon>Pseudomonadota</taxon>
        <taxon>Gammaproteobacteria</taxon>
        <taxon>Enterobacterales</taxon>
        <taxon>Yersiniaceae</taxon>
        <taxon>Yersinia</taxon>
    </lineage>
</organism>
<dbReference type="EMBL" id="UHJC01000001">
    <property type="protein sequence ID" value="SUP80033.1"/>
    <property type="molecule type" value="Genomic_DNA"/>
</dbReference>
<keyword evidence="1" id="KW-1133">Transmembrane helix</keyword>
<dbReference type="Pfam" id="PF03818">
    <property type="entry name" value="MadM"/>
    <property type="match status" value="1"/>
</dbReference>
<sequence length="257" mass="26193">MNEIIAIITNVITKNGLITAFVIVGVTSWFSYFLATKIFRGKIHGSAIAIVFGLILAYIGGKVSGGHKGLSDIMMFNGFALMGGAMLRDLAITATAFGVQLDKLKTAGIASVLALLISVCLSFYIGAGVAWAFGYDDIISMTTIGAGTATFIVGPVVGTGLGASSDVITLSIAAGVIKSIAIMILTPLLAKRVGLNSPATAAIYGGLMGSSSGVSAGLAATDPKLVPYGCFVAAFYTGLGCLLAPSILYLSLVPFFS</sequence>
<feature type="transmembrane region" description="Helical" evidence="1">
    <location>
        <begin position="168"/>
        <end position="189"/>
    </location>
</feature>
<name>A0A0T9JJW5_YERPU</name>
<gene>
    <name evidence="3" type="ORF">NCTC8580_00072</name>
</gene>
<proteinExistence type="predicted"/>
<dbReference type="GO" id="GO:0044668">
    <property type="term" value="F:sodium:malonate symporter activity"/>
    <property type="evidence" value="ECO:0007669"/>
    <property type="project" value="InterPro"/>
</dbReference>
<feature type="transmembrane region" description="Helical" evidence="1">
    <location>
        <begin position="73"/>
        <end position="97"/>
    </location>
</feature>
<feature type="domain" description="Malonate/sodium symporter MadM subunit N-terminal" evidence="2">
    <location>
        <begin position="8"/>
        <end position="252"/>
    </location>
</feature>
<dbReference type="Proteomes" id="UP000255087">
    <property type="component" value="Unassembled WGS sequence"/>
</dbReference>
<accession>A0A0T9JJW5</accession>
<keyword evidence="1" id="KW-0472">Membrane</keyword>
<feature type="transmembrane region" description="Helical" evidence="1">
    <location>
        <begin position="228"/>
        <end position="252"/>
    </location>
</feature>
<dbReference type="NCBIfam" id="TIGR00808">
    <property type="entry name" value="malonate_madM"/>
    <property type="match status" value="1"/>
</dbReference>
<dbReference type="AlphaFoldDB" id="A0A0T9JJW5"/>
<feature type="transmembrane region" description="Helical" evidence="1">
    <location>
        <begin position="43"/>
        <end position="61"/>
    </location>
</feature>
<evidence type="ECO:0000259" key="2">
    <source>
        <dbReference type="Pfam" id="PF03818"/>
    </source>
</evidence>
<feature type="transmembrane region" description="Helical" evidence="1">
    <location>
        <begin position="138"/>
        <end position="161"/>
    </location>
</feature>
<feature type="transmembrane region" description="Helical" evidence="1">
    <location>
        <begin position="201"/>
        <end position="221"/>
    </location>
</feature>
<dbReference type="InterPro" id="IPR004691">
    <property type="entry name" value="Mal/Na_symporter_MadM"/>
</dbReference>
<evidence type="ECO:0000256" key="1">
    <source>
        <dbReference type="SAM" id="Phobius"/>
    </source>
</evidence>
<evidence type="ECO:0000313" key="3">
    <source>
        <dbReference type="EMBL" id="SUP80033.1"/>
    </source>
</evidence>
<protein>
    <submittedName>
        <fullName evidence="3">Malonate transporter, MadM subunit</fullName>
    </submittedName>
</protein>
<keyword evidence="1" id="KW-0812">Transmembrane</keyword>
<dbReference type="RefSeq" id="WP_050093172.1">
    <property type="nucleotide sequence ID" value="NZ_CPWG01000018.1"/>
</dbReference>